<comment type="caution">
    <text evidence="7">The sequence shown here is derived from an EMBL/GenBank/DDBJ whole genome shotgun (WGS) entry which is preliminary data.</text>
</comment>
<dbReference type="SUPFAM" id="SSF56176">
    <property type="entry name" value="FAD-binding/transporter-associated domain-like"/>
    <property type="match status" value="1"/>
</dbReference>
<protein>
    <submittedName>
        <fullName evidence="7">Cytokinin dehydrogenase</fullName>
        <ecNumber evidence="7">1.5.99.12</ecNumber>
    </submittedName>
</protein>
<keyword evidence="5" id="KW-1133">Transmembrane helix</keyword>
<comment type="catalytic activity">
    <reaction evidence="4">
        <text>N(6)-dimethylallyladenine + A + H2O = 3-methyl-2-butenal + adenine + AH2</text>
        <dbReference type="Rhea" id="RHEA:13625"/>
        <dbReference type="ChEBI" id="CHEBI:13193"/>
        <dbReference type="ChEBI" id="CHEBI:15377"/>
        <dbReference type="ChEBI" id="CHEBI:15825"/>
        <dbReference type="ChEBI" id="CHEBI:16708"/>
        <dbReference type="ChEBI" id="CHEBI:17499"/>
        <dbReference type="ChEBI" id="CHEBI:17660"/>
        <dbReference type="EC" id="1.5.99.12"/>
    </reaction>
</comment>
<gene>
    <name evidence="7" type="primary">CKX2_1</name>
    <name evidence="7" type="ORF">PIB30_031805</name>
</gene>
<dbReference type="Proteomes" id="UP001341840">
    <property type="component" value="Unassembled WGS sequence"/>
</dbReference>
<keyword evidence="8" id="KW-1185">Reference proteome</keyword>
<keyword evidence="5" id="KW-0812">Transmembrane</keyword>
<dbReference type="InterPro" id="IPR016169">
    <property type="entry name" value="FAD-bd_PCMH_sub2"/>
</dbReference>
<dbReference type="EC" id="1.5.99.12" evidence="7"/>
<evidence type="ECO:0000256" key="5">
    <source>
        <dbReference type="SAM" id="Phobius"/>
    </source>
</evidence>
<comment type="similarity">
    <text evidence="2">Belongs to the oxygen-dependent FAD-linked oxidoreductase family.</text>
</comment>
<dbReference type="GO" id="GO:0019139">
    <property type="term" value="F:cytokinin dehydrogenase activity"/>
    <property type="evidence" value="ECO:0007669"/>
    <property type="project" value="UniProtKB-EC"/>
</dbReference>
<dbReference type="InterPro" id="IPR016166">
    <property type="entry name" value="FAD-bd_PCMH"/>
</dbReference>
<evidence type="ECO:0000313" key="8">
    <source>
        <dbReference type="Proteomes" id="UP001341840"/>
    </source>
</evidence>
<dbReference type="Pfam" id="PF01565">
    <property type="entry name" value="FAD_binding_4"/>
    <property type="match status" value="1"/>
</dbReference>
<accession>A0ABU6QC60</accession>
<dbReference type="Gene3D" id="3.30.465.10">
    <property type="match status" value="1"/>
</dbReference>
<reference evidence="7 8" key="1">
    <citation type="journal article" date="2023" name="Plants (Basel)">
        <title>Bridging the Gap: Combining Genomics and Transcriptomics Approaches to Understand Stylosanthes scabra, an Orphan Legume from the Brazilian Caatinga.</title>
        <authorList>
            <person name="Ferreira-Neto J.R.C."/>
            <person name="da Silva M.D."/>
            <person name="Binneck E."/>
            <person name="de Melo N.F."/>
            <person name="da Silva R.H."/>
            <person name="de Melo A.L.T.M."/>
            <person name="Pandolfi V."/>
            <person name="Bustamante F.O."/>
            <person name="Brasileiro-Vidal A.C."/>
            <person name="Benko-Iseppon A.M."/>
        </authorList>
    </citation>
    <scope>NUCLEOTIDE SEQUENCE [LARGE SCALE GENOMIC DNA]</scope>
    <source>
        <tissue evidence="7">Leaves</tissue>
    </source>
</reference>
<dbReference type="PANTHER" id="PTHR13878:SF115">
    <property type="entry name" value="CYTOKININ DEHYDROGENASE"/>
    <property type="match status" value="1"/>
</dbReference>
<dbReference type="PANTHER" id="PTHR13878">
    <property type="entry name" value="GULONOLACTONE OXIDASE"/>
    <property type="match status" value="1"/>
</dbReference>
<dbReference type="EMBL" id="JASCZI010000138">
    <property type="protein sequence ID" value="MED6109260.1"/>
    <property type="molecule type" value="Genomic_DNA"/>
</dbReference>
<evidence type="ECO:0000259" key="6">
    <source>
        <dbReference type="PROSITE" id="PS51387"/>
    </source>
</evidence>
<dbReference type="Gene3D" id="3.40.462.10">
    <property type="entry name" value="FAD-linked oxidases, C-terminal domain"/>
    <property type="match status" value="1"/>
</dbReference>
<dbReference type="Gene3D" id="3.30.43.10">
    <property type="entry name" value="Uridine Diphospho-n-acetylenolpyruvylglucosamine Reductase, domain 2"/>
    <property type="match status" value="1"/>
</dbReference>
<feature type="domain" description="FAD-binding PCMH-type" evidence="6">
    <location>
        <begin position="72"/>
        <end position="258"/>
    </location>
</feature>
<evidence type="ECO:0000256" key="4">
    <source>
        <dbReference type="ARBA" id="ARBA00048224"/>
    </source>
</evidence>
<feature type="transmembrane region" description="Helical" evidence="5">
    <location>
        <begin position="12"/>
        <end position="33"/>
    </location>
</feature>
<dbReference type="InterPro" id="IPR050432">
    <property type="entry name" value="FAD-linked_Oxidoreductases_BP"/>
</dbReference>
<keyword evidence="3 7" id="KW-0560">Oxidoreductase</keyword>
<comment type="cofactor">
    <cofactor evidence="1">
        <name>FAD</name>
        <dbReference type="ChEBI" id="CHEBI:57692"/>
    </cofactor>
</comment>
<dbReference type="InterPro" id="IPR016167">
    <property type="entry name" value="FAD-bd_PCMH_sub1"/>
</dbReference>
<dbReference type="PROSITE" id="PS51387">
    <property type="entry name" value="FAD_PCMH"/>
    <property type="match status" value="1"/>
</dbReference>
<proteinExistence type="inferred from homology"/>
<evidence type="ECO:0000256" key="2">
    <source>
        <dbReference type="ARBA" id="ARBA00005466"/>
    </source>
</evidence>
<evidence type="ECO:0000256" key="1">
    <source>
        <dbReference type="ARBA" id="ARBA00001974"/>
    </source>
</evidence>
<evidence type="ECO:0000256" key="3">
    <source>
        <dbReference type="ARBA" id="ARBA00023002"/>
    </source>
</evidence>
<evidence type="ECO:0000313" key="7">
    <source>
        <dbReference type="EMBL" id="MED6109260.1"/>
    </source>
</evidence>
<name>A0ABU6QC60_9FABA</name>
<dbReference type="InterPro" id="IPR016170">
    <property type="entry name" value="Cytok_DH_C_sf"/>
</dbReference>
<dbReference type="InterPro" id="IPR036318">
    <property type="entry name" value="FAD-bd_PCMH-like_sf"/>
</dbReference>
<sequence>MATRFSTFQKPFLVMLSWLIVVVANTIVLSHALTQPCSSSSLQAHGIKVISSELVCDNATLTLASNDYGHTSHERPLAVLEPTSPRDISKLIKLSNSLSTPFTIAARGQAHSIHGQAMARDGIVVNMTNLKVNGYRHRKGIVIVRNEKDAWKSYADVGGEQTWVDLLHAALEYGLTPVTWTDSLDLSIGGTLSNAGTGGEAFRFGPQMTNVYQLDVITGKGDYVTCSETKNSKLFYAVLGGLGQFGIITRARIALAPSKPRAKWLRMIYTDFPAFIKDKKHLSSFNGRRDDKAPDYVEGLNYYFFSLFCSVFHLFRLLFVVIFRPRTHISTLHVDPRILPPTAPPYAAGCAVTRHRTLSDSVWCLHFARFILRCWICGSDQRLQSATRFPPPTRARTARFTALDSTHKRPDSARVDYALTTALTWIPTANRVLPRVIQAADVSDTRGS</sequence>
<dbReference type="InterPro" id="IPR006094">
    <property type="entry name" value="Oxid_FAD_bind_N"/>
</dbReference>
<keyword evidence="5" id="KW-0472">Membrane</keyword>
<organism evidence="7 8">
    <name type="scientific">Stylosanthes scabra</name>
    <dbReference type="NCBI Taxonomy" id="79078"/>
    <lineage>
        <taxon>Eukaryota</taxon>
        <taxon>Viridiplantae</taxon>
        <taxon>Streptophyta</taxon>
        <taxon>Embryophyta</taxon>
        <taxon>Tracheophyta</taxon>
        <taxon>Spermatophyta</taxon>
        <taxon>Magnoliopsida</taxon>
        <taxon>eudicotyledons</taxon>
        <taxon>Gunneridae</taxon>
        <taxon>Pentapetalae</taxon>
        <taxon>rosids</taxon>
        <taxon>fabids</taxon>
        <taxon>Fabales</taxon>
        <taxon>Fabaceae</taxon>
        <taxon>Papilionoideae</taxon>
        <taxon>50 kb inversion clade</taxon>
        <taxon>dalbergioids sensu lato</taxon>
        <taxon>Dalbergieae</taxon>
        <taxon>Pterocarpus clade</taxon>
        <taxon>Stylosanthes</taxon>
    </lineage>
</organism>